<dbReference type="Ensembl" id="ENSCPRT00005013372.1">
    <property type="protein sequence ID" value="ENSCPRP00005011331.1"/>
    <property type="gene ID" value="ENSCPRG00005008082.1"/>
</dbReference>
<dbReference type="PROSITE" id="PS50209">
    <property type="entry name" value="CARD"/>
    <property type="match status" value="1"/>
</dbReference>
<organism evidence="2 3">
    <name type="scientific">Crocodylus porosus</name>
    <name type="common">Saltwater crocodile</name>
    <name type="synonym">Estuarine crocodile</name>
    <dbReference type="NCBI Taxonomy" id="8502"/>
    <lineage>
        <taxon>Eukaryota</taxon>
        <taxon>Metazoa</taxon>
        <taxon>Chordata</taxon>
        <taxon>Craniata</taxon>
        <taxon>Vertebrata</taxon>
        <taxon>Euteleostomi</taxon>
        <taxon>Archelosauria</taxon>
        <taxon>Archosauria</taxon>
        <taxon>Crocodylia</taxon>
        <taxon>Longirostres</taxon>
        <taxon>Crocodylidae</taxon>
        <taxon>Crocodylus</taxon>
    </lineage>
</organism>
<accession>A0A7M4FW22</accession>
<keyword evidence="3" id="KW-1185">Reference proteome</keyword>
<dbReference type="AlphaFoldDB" id="A0A7M4FW22"/>
<protein>
    <recommendedName>
        <fullName evidence="1">CARD domain-containing protein</fullName>
    </recommendedName>
</protein>
<dbReference type="GO" id="GO:0042981">
    <property type="term" value="P:regulation of apoptotic process"/>
    <property type="evidence" value="ECO:0007669"/>
    <property type="project" value="InterPro"/>
</dbReference>
<evidence type="ECO:0000259" key="1">
    <source>
        <dbReference type="PROSITE" id="PS50209"/>
    </source>
</evidence>
<dbReference type="InterPro" id="IPR001315">
    <property type="entry name" value="CARD"/>
</dbReference>
<proteinExistence type="predicted"/>
<evidence type="ECO:0000313" key="2">
    <source>
        <dbReference type="Ensembl" id="ENSCPRP00005011331.1"/>
    </source>
</evidence>
<evidence type="ECO:0000313" key="3">
    <source>
        <dbReference type="Proteomes" id="UP000594220"/>
    </source>
</evidence>
<dbReference type="Gene3D" id="1.10.533.10">
    <property type="entry name" value="Death Domain, Fas"/>
    <property type="match status" value="1"/>
</dbReference>
<dbReference type="Pfam" id="PF00619">
    <property type="entry name" value="CARD"/>
    <property type="match status" value="1"/>
</dbReference>
<sequence>MGENLSKVRTRFGESIDGGVIAPHLDDLPERRVLKQEEVENVWAERRRADQARYLMDGVRGKGITVSTIFIHWLPT</sequence>
<dbReference type="SUPFAM" id="SSF47986">
    <property type="entry name" value="DEATH domain"/>
    <property type="match status" value="1"/>
</dbReference>
<dbReference type="InterPro" id="IPR011029">
    <property type="entry name" value="DEATH-like_dom_sf"/>
</dbReference>
<reference evidence="2" key="1">
    <citation type="submission" date="2025-08" db="UniProtKB">
        <authorList>
            <consortium name="Ensembl"/>
        </authorList>
    </citation>
    <scope>IDENTIFICATION</scope>
</reference>
<dbReference type="Proteomes" id="UP000594220">
    <property type="component" value="Unplaced"/>
</dbReference>
<reference evidence="2" key="2">
    <citation type="submission" date="2025-09" db="UniProtKB">
        <authorList>
            <consortium name="Ensembl"/>
        </authorList>
    </citation>
    <scope>IDENTIFICATION</scope>
</reference>
<feature type="domain" description="CARD" evidence="1">
    <location>
        <begin position="1"/>
        <end position="76"/>
    </location>
</feature>
<name>A0A7M4FW22_CROPO</name>